<protein>
    <submittedName>
        <fullName evidence="2">Uncharacterized protein</fullName>
    </submittedName>
</protein>
<keyword evidence="1" id="KW-0472">Membrane</keyword>
<evidence type="ECO:0000313" key="2">
    <source>
        <dbReference type="EMBL" id="CUQ21594.1"/>
    </source>
</evidence>
<proteinExistence type="predicted"/>
<gene>
    <name evidence="2" type="ORF">ERS852558_02202</name>
</gene>
<feature type="transmembrane region" description="Helical" evidence="1">
    <location>
        <begin position="23"/>
        <end position="45"/>
    </location>
</feature>
<organism evidence="2 3">
    <name type="scientific">Bacteroides caccae</name>
    <dbReference type="NCBI Taxonomy" id="47678"/>
    <lineage>
        <taxon>Bacteria</taxon>
        <taxon>Pseudomonadati</taxon>
        <taxon>Bacteroidota</taxon>
        <taxon>Bacteroidia</taxon>
        <taxon>Bacteroidales</taxon>
        <taxon>Bacteroidaceae</taxon>
        <taxon>Bacteroides</taxon>
    </lineage>
</organism>
<dbReference type="AlphaFoldDB" id="A0A174UG43"/>
<keyword evidence="1" id="KW-0812">Transmembrane</keyword>
<name>A0A174UG43_9BACE</name>
<dbReference type="EMBL" id="CZBL01000008">
    <property type="protein sequence ID" value="CUQ21594.1"/>
    <property type="molecule type" value="Genomic_DNA"/>
</dbReference>
<sequence length="58" mass="6799">MRKDKVLTPLLSPLYYFIYSCNLHHILLCIASSRYTCVCITILYFTNGKCKIHKSEIE</sequence>
<dbReference type="PROSITE" id="PS51257">
    <property type="entry name" value="PROKAR_LIPOPROTEIN"/>
    <property type="match status" value="1"/>
</dbReference>
<accession>A0A174UG43</accession>
<keyword evidence="1" id="KW-1133">Transmembrane helix</keyword>
<reference evidence="2 3" key="1">
    <citation type="submission" date="2015-09" db="EMBL/GenBank/DDBJ databases">
        <authorList>
            <consortium name="Pathogen Informatics"/>
        </authorList>
    </citation>
    <scope>NUCLEOTIDE SEQUENCE [LARGE SCALE GENOMIC DNA]</scope>
    <source>
        <strain evidence="2 3">2789STDY5834946</strain>
    </source>
</reference>
<dbReference type="Proteomes" id="UP000095725">
    <property type="component" value="Unassembled WGS sequence"/>
</dbReference>
<evidence type="ECO:0000313" key="3">
    <source>
        <dbReference type="Proteomes" id="UP000095725"/>
    </source>
</evidence>
<evidence type="ECO:0000256" key="1">
    <source>
        <dbReference type="SAM" id="Phobius"/>
    </source>
</evidence>